<accession>A0A7X3SLF0</accession>
<dbReference type="CDD" id="cd00685">
    <property type="entry name" value="Trans_IPPS_HT"/>
    <property type="match status" value="1"/>
</dbReference>
<protein>
    <recommendedName>
        <fullName evidence="9">Polyprenyl synthetase family protein</fullName>
    </recommendedName>
</protein>
<evidence type="ECO:0000256" key="1">
    <source>
        <dbReference type="ARBA" id="ARBA00001946"/>
    </source>
</evidence>
<dbReference type="Gene3D" id="1.10.600.10">
    <property type="entry name" value="Farnesyl Diphosphate Synthase"/>
    <property type="match status" value="1"/>
</dbReference>
<evidence type="ECO:0000256" key="4">
    <source>
        <dbReference type="ARBA" id="ARBA00022723"/>
    </source>
</evidence>
<dbReference type="Pfam" id="PF00348">
    <property type="entry name" value="polyprenyl_synt"/>
    <property type="match status" value="1"/>
</dbReference>
<dbReference type="EMBL" id="WUQX01000001">
    <property type="protein sequence ID" value="MXP78564.1"/>
    <property type="molecule type" value="Genomic_DNA"/>
</dbReference>
<keyword evidence="8" id="KW-1185">Reference proteome</keyword>
<keyword evidence="3 6" id="KW-0808">Transferase</keyword>
<comment type="caution">
    <text evidence="7">The sequence shown here is derived from an EMBL/GenBank/DDBJ whole genome shotgun (WGS) entry which is preliminary data.</text>
</comment>
<evidence type="ECO:0008006" key="9">
    <source>
        <dbReference type="Google" id="ProtNLM"/>
    </source>
</evidence>
<evidence type="ECO:0000256" key="5">
    <source>
        <dbReference type="ARBA" id="ARBA00022842"/>
    </source>
</evidence>
<gene>
    <name evidence="7" type="ORF">GN277_25445</name>
</gene>
<dbReference type="AlphaFoldDB" id="A0A7X3SLF0"/>
<dbReference type="PROSITE" id="PS00723">
    <property type="entry name" value="POLYPRENYL_SYNTHASE_1"/>
    <property type="match status" value="1"/>
</dbReference>
<evidence type="ECO:0000256" key="3">
    <source>
        <dbReference type="ARBA" id="ARBA00022679"/>
    </source>
</evidence>
<comment type="cofactor">
    <cofactor evidence="1">
        <name>Mg(2+)</name>
        <dbReference type="ChEBI" id="CHEBI:18420"/>
    </cofactor>
</comment>
<organism evidence="7 8">
    <name type="scientific">Sporofaciens musculi</name>
    <dbReference type="NCBI Taxonomy" id="2681861"/>
    <lineage>
        <taxon>Bacteria</taxon>
        <taxon>Bacillati</taxon>
        <taxon>Bacillota</taxon>
        <taxon>Clostridia</taxon>
        <taxon>Lachnospirales</taxon>
        <taxon>Lachnospiraceae</taxon>
        <taxon>Sporofaciens</taxon>
    </lineage>
</organism>
<sequence length="331" mass="37324">MDLEGLSLLESELARVNQHIERLFQSQNPSMQKILQWVLQARGKQLRPVLTLLCAKLAGKQIDATEIAAVIEICHTASLLHDDVIDEAELRRGQLSVQKKFGREMAVYAGDFMIFSAISRTSLVNKPWYRELFGNLEILCEGEVGQFDNRFNTEISEEQYLQNIVGKTCSVFRIACLAGAYEGKCNKVERQAAEHFAESLGLAFQLRDDLMDFIATDADATKTIHQDFSCGYYTLPAIHTFTYPSCGELLRKIAADLQSGVRCREEAAAEISKLIEDADGYGYTMRLIRGYCEEAIRALNVFRDSEAKQCLKQIVESVCKGAERLMDNYML</sequence>
<dbReference type="PROSITE" id="PS00444">
    <property type="entry name" value="POLYPRENYL_SYNTHASE_2"/>
    <property type="match status" value="1"/>
</dbReference>
<keyword evidence="4" id="KW-0479">Metal-binding</keyword>
<dbReference type="SUPFAM" id="SSF48576">
    <property type="entry name" value="Terpenoid synthases"/>
    <property type="match status" value="1"/>
</dbReference>
<dbReference type="SFLD" id="SFLDS00005">
    <property type="entry name" value="Isoprenoid_Synthase_Type_I"/>
    <property type="match status" value="1"/>
</dbReference>
<dbReference type="GO" id="GO:0046872">
    <property type="term" value="F:metal ion binding"/>
    <property type="evidence" value="ECO:0007669"/>
    <property type="project" value="UniProtKB-KW"/>
</dbReference>
<proteinExistence type="inferred from homology"/>
<dbReference type="PANTHER" id="PTHR12001:SF69">
    <property type="entry name" value="ALL TRANS-POLYPRENYL-DIPHOSPHATE SYNTHASE PDSS1"/>
    <property type="match status" value="1"/>
</dbReference>
<dbReference type="InterPro" id="IPR000092">
    <property type="entry name" value="Polyprenyl_synt"/>
</dbReference>
<dbReference type="Proteomes" id="UP000460412">
    <property type="component" value="Unassembled WGS sequence"/>
</dbReference>
<evidence type="ECO:0000313" key="7">
    <source>
        <dbReference type="EMBL" id="MXP78564.1"/>
    </source>
</evidence>
<dbReference type="GO" id="GO:0004659">
    <property type="term" value="F:prenyltransferase activity"/>
    <property type="evidence" value="ECO:0007669"/>
    <property type="project" value="InterPro"/>
</dbReference>
<evidence type="ECO:0000256" key="2">
    <source>
        <dbReference type="ARBA" id="ARBA00006706"/>
    </source>
</evidence>
<dbReference type="InterPro" id="IPR033749">
    <property type="entry name" value="Polyprenyl_synt_CS"/>
</dbReference>
<dbReference type="PANTHER" id="PTHR12001">
    <property type="entry name" value="GERANYLGERANYL PYROPHOSPHATE SYNTHASE"/>
    <property type="match status" value="1"/>
</dbReference>
<dbReference type="RefSeq" id="WP_159755363.1">
    <property type="nucleotide sequence ID" value="NZ_WUQX01000001.1"/>
</dbReference>
<keyword evidence="5" id="KW-0460">Magnesium</keyword>
<evidence type="ECO:0000313" key="8">
    <source>
        <dbReference type="Proteomes" id="UP000460412"/>
    </source>
</evidence>
<dbReference type="InterPro" id="IPR008949">
    <property type="entry name" value="Isoprenoid_synthase_dom_sf"/>
</dbReference>
<evidence type="ECO:0000256" key="6">
    <source>
        <dbReference type="RuleBase" id="RU004466"/>
    </source>
</evidence>
<reference evidence="7 8" key="1">
    <citation type="submission" date="2019-12" db="EMBL/GenBank/DDBJ databases">
        <title>Sporaefaciens musculi gen. nov., sp. nov., a novel bacterium isolated from the caecum of an obese mouse.</title>
        <authorList>
            <person name="Rasmussen T.S."/>
            <person name="Streidl T."/>
            <person name="Hitch T.C.A."/>
            <person name="Wortmann E."/>
            <person name="Deptula P."/>
            <person name="Hansen M."/>
            <person name="Nielsen D.S."/>
            <person name="Clavel T."/>
            <person name="Vogensen F.K."/>
        </authorList>
    </citation>
    <scope>NUCLEOTIDE SEQUENCE [LARGE SCALE GENOMIC DNA]</scope>
    <source>
        <strain evidence="7 8">WCA-9-b2</strain>
    </source>
</reference>
<name>A0A7X3SLF0_9FIRM</name>
<dbReference type="GO" id="GO:0008299">
    <property type="term" value="P:isoprenoid biosynthetic process"/>
    <property type="evidence" value="ECO:0007669"/>
    <property type="project" value="InterPro"/>
</dbReference>
<comment type="similarity">
    <text evidence="2 6">Belongs to the FPP/GGPP synthase family.</text>
</comment>